<dbReference type="InterPro" id="IPR019758">
    <property type="entry name" value="Pept_S26A_signal_pept_1_CS"/>
</dbReference>
<dbReference type="GO" id="GO:0004252">
    <property type="term" value="F:serine-type endopeptidase activity"/>
    <property type="evidence" value="ECO:0007669"/>
    <property type="project" value="InterPro"/>
</dbReference>
<protein>
    <recommendedName>
        <fullName evidence="6">Signal peptidase I</fullName>
        <ecNumber evidence="6">3.4.21.89</ecNumber>
    </recommendedName>
</protein>
<dbReference type="OrthoDB" id="5518017at2"/>
<evidence type="ECO:0000256" key="6">
    <source>
        <dbReference type="RuleBase" id="RU362042"/>
    </source>
</evidence>
<dbReference type="NCBIfam" id="TIGR02227">
    <property type="entry name" value="sigpep_I_bact"/>
    <property type="match status" value="1"/>
</dbReference>
<dbReference type="GO" id="GO:0005886">
    <property type="term" value="C:plasma membrane"/>
    <property type="evidence" value="ECO:0007669"/>
    <property type="project" value="UniProtKB-SubCell"/>
</dbReference>
<proteinExistence type="inferred from homology"/>
<dbReference type="Proteomes" id="UP000331127">
    <property type="component" value="Unassembled WGS sequence"/>
</dbReference>
<evidence type="ECO:0000259" key="7">
    <source>
        <dbReference type="Pfam" id="PF10502"/>
    </source>
</evidence>
<dbReference type="RefSeq" id="WP_155352256.1">
    <property type="nucleotide sequence ID" value="NZ_BAAAHL010000022.1"/>
</dbReference>
<evidence type="ECO:0000256" key="4">
    <source>
        <dbReference type="ARBA" id="ARBA00038445"/>
    </source>
</evidence>
<feature type="domain" description="Peptidase S26" evidence="7">
    <location>
        <begin position="9"/>
        <end position="83"/>
    </location>
</feature>
<dbReference type="InterPro" id="IPR036286">
    <property type="entry name" value="LexA/Signal_pep-like_sf"/>
</dbReference>
<dbReference type="Gene3D" id="2.10.109.10">
    <property type="entry name" value="Umud Fragment, subunit A"/>
    <property type="match status" value="1"/>
</dbReference>
<dbReference type="InterPro" id="IPR019533">
    <property type="entry name" value="Peptidase_S26"/>
</dbReference>
<dbReference type="EC" id="3.4.21.89" evidence="6"/>
<keyword evidence="3" id="KW-0472">Membrane</keyword>
<comment type="similarity">
    <text evidence="4">Belongs to the peptidase S26 family. IMP1 subfamily.</text>
</comment>
<dbReference type="GO" id="GO:0006465">
    <property type="term" value="P:signal peptide processing"/>
    <property type="evidence" value="ECO:0007669"/>
    <property type="project" value="InterPro"/>
</dbReference>
<comment type="caution">
    <text evidence="8">The sequence shown here is derived from an EMBL/GenBank/DDBJ whole genome shotgun (WGS) entry which is preliminary data.</text>
</comment>
<keyword evidence="9" id="KW-1185">Reference proteome</keyword>
<comment type="subcellular location">
    <subcellularLocation>
        <location evidence="1">Cell membrane</location>
        <topology evidence="1">Single-pass type II membrane protein</topology>
    </subcellularLocation>
    <subcellularLocation>
        <location evidence="6">Membrane</location>
        <topology evidence="6">Single-pass type II membrane protein</topology>
    </subcellularLocation>
</comment>
<dbReference type="SUPFAM" id="SSF51306">
    <property type="entry name" value="LexA/Signal peptidase"/>
    <property type="match status" value="1"/>
</dbReference>
<keyword evidence="6" id="KW-0645">Protease</keyword>
<dbReference type="PANTHER" id="PTHR12383">
    <property type="entry name" value="PROTEASE FAMILY S26 MITOCHONDRIAL INNER MEMBRANE PROTEASE-RELATED"/>
    <property type="match status" value="1"/>
</dbReference>
<dbReference type="Pfam" id="PF10502">
    <property type="entry name" value="Peptidase_S26"/>
    <property type="match status" value="2"/>
</dbReference>
<keyword evidence="2 6" id="KW-0378">Hydrolase</keyword>
<dbReference type="PROSITE" id="PS00761">
    <property type="entry name" value="SPASE_I_3"/>
    <property type="match status" value="1"/>
</dbReference>
<dbReference type="EMBL" id="BLAE01000003">
    <property type="protein sequence ID" value="GES06514.1"/>
    <property type="molecule type" value="Genomic_DNA"/>
</dbReference>
<comment type="catalytic activity">
    <reaction evidence="6">
        <text>Cleavage of hydrophobic, N-terminal signal or leader sequences from secreted and periplasmic proteins.</text>
        <dbReference type="EC" id="3.4.21.89"/>
    </reaction>
</comment>
<sequence length="130" mass="14319">MEFAYIALVSVALCLAFAFGVLRRKFGVVHVHGPSMHPHLNAGDRVIIARRPSHYARGDVVVITRPDSPGQLIKRIAAVSGDRFPGGLETVPPNHVFVLGDNLPSSMDSRHFGFVPMDRVVGRMIRRLII</sequence>
<evidence type="ECO:0000256" key="2">
    <source>
        <dbReference type="ARBA" id="ARBA00022801"/>
    </source>
</evidence>
<dbReference type="PANTHER" id="PTHR12383:SF16">
    <property type="entry name" value="MITOCHONDRIAL INNER MEMBRANE PROTEASE SUBUNIT 1"/>
    <property type="match status" value="1"/>
</dbReference>
<evidence type="ECO:0000313" key="9">
    <source>
        <dbReference type="Proteomes" id="UP000331127"/>
    </source>
</evidence>
<evidence type="ECO:0000256" key="5">
    <source>
        <dbReference type="PIRSR" id="PIRSR600223-1"/>
    </source>
</evidence>
<evidence type="ECO:0000256" key="3">
    <source>
        <dbReference type="ARBA" id="ARBA00023136"/>
    </source>
</evidence>
<name>A0A5M3WC73_9ACTN</name>
<evidence type="ECO:0000313" key="8">
    <source>
        <dbReference type="EMBL" id="GES06514.1"/>
    </source>
</evidence>
<feature type="active site" evidence="5">
    <location>
        <position position="35"/>
    </location>
</feature>
<dbReference type="AlphaFoldDB" id="A0A5M3WC73"/>
<organism evidence="8 9">
    <name type="scientific">Acrocarpospora macrocephala</name>
    <dbReference type="NCBI Taxonomy" id="150177"/>
    <lineage>
        <taxon>Bacteria</taxon>
        <taxon>Bacillati</taxon>
        <taxon>Actinomycetota</taxon>
        <taxon>Actinomycetes</taxon>
        <taxon>Streptosporangiales</taxon>
        <taxon>Streptosporangiaceae</taxon>
        <taxon>Acrocarpospora</taxon>
    </lineage>
</organism>
<feature type="domain" description="Peptidase S26" evidence="7">
    <location>
        <begin position="89"/>
        <end position="125"/>
    </location>
</feature>
<dbReference type="InterPro" id="IPR052064">
    <property type="entry name" value="Mito_IMP1_subunit"/>
</dbReference>
<dbReference type="GO" id="GO:0009003">
    <property type="term" value="F:signal peptidase activity"/>
    <property type="evidence" value="ECO:0007669"/>
    <property type="project" value="UniProtKB-EC"/>
</dbReference>
<dbReference type="InterPro" id="IPR000223">
    <property type="entry name" value="Pept_S26A_signal_pept_1"/>
</dbReference>
<accession>A0A5M3WC73</accession>
<dbReference type="PRINTS" id="PR00727">
    <property type="entry name" value="LEADERPTASE"/>
</dbReference>
<dbReference type="CDD" id="cd06530">
    <property type="entry name" value="S26_SPase_I"/>
    <property type="match status" value="1"/>
</dbReference>
<evidence type="ECO:0000256" key="1">
    <source>
        <dbReference type="ARBA" id="ARBA00004401"/>
    </source>
</evidence>
<feature type="active site" evidence="5">
    <location>
        <position position="74"/>
    </location>
</feature>
<reference evidence="8 9" key="1">
    <citation type="submission" date="2019-10" db="EMBL/GenBank/DDBJ databases">
        <title>Whole genome shotgun sequence of Acrocarpospora macrocephala NBRC 16266.</title>
        <authorList>
            <person name="Ichikawa N."/>
            <person name="Kimura A."/>
            <person name="Kitahashi Y."/>
            <person name="Komaki H."/>
            <person name="Oguchi A."/>
        </authorList>
    </citation>
    <scope>NUCLEOTIDE SEQUENCE [LARGE SCALE GENOMIC DNA]</scope>
    <source>
        <strain evidence="8 9">NBRC 16266</strain>
    </source>
</reference>
<gene>
    <name evidence="8" type="primary">lepB</name>
    <name evidence="8" type="ORF">Amac_001090</name>
</gene>